<accession>A0A0K2LA38</accession>
<evidence type="ECO:0000256" key="1">
    <source>
        <dbReference type="ARBA" id="ARBA00003238"/>
    </source>
</evidence>
<dbReference type="PANTHER" id="PTHR33434:SF3">
    <property type="entry name" value="DEGV DOMAIN-CONTAINING PROTEIN YITS"/>
    <property type="match status" value="1"/>
</dbReference>
<dbReference type="Proteomes" id="UP000061546">
    <property type="component" value="Chromosome"/>
</dbReference>
<organism evidence="3 4">
    <name type="scientific">Companilactobacillus heilongjiangensis</name>
    <dbReference type="NCBI Taxonomy" id="1074467"/>
    <lineage>
        <taxon>Bacteria</taxon>
        <taxon>Bacillati</taxon>
        <taxon>Bacillota</taxon>
        <taxon>Bacilli</taxon>
        <taxon>Lactobacillales</taxon>
        <taxon>Lactobacillaceae</taxon>
        <taxon>Companilactobacillus</taxon>
    </lineage>
</organism>
<dbReference type="Pfam" id="PF02645">
    <property type="entry name" value="DegV"/>
    <property type="match status" value="1"/>
</dbReference>
<sequence>MYQILTDSECDLPLATLEASNVAAISFHTKIGDQDLINDFGKSYDINDFYKKIQAGIMPTTTQVNVGEYLEFFKPYVESKTPIVYVGFSGGLSGSLSSANQAREILLETYPDADIRIVDTLAASGGEGLMVLKAIRLQKSGATLDEFVKWFDENKMLLQSWFTVDNLNYLYHGGRISRTSAALGTILQVKPILDVDPDGKLRMVSKTRTRKKSLFELADKTLEAMKSDPTQPVIVTTSGDYEAAEVVKARIIEHISTADVQIYPIGMTISSHTGFGCVAVFAMGDEPRN</sequence>
<dbReference type="InterPro" id="IPR043168">
    <property type="entry name" value="DegV_C"/>
</dbReference>
<dbReference type="GO" id="GO:0008289">
    <property type="term" value="F:lipid binding"/>
    <property type="evidence" value="ECO:0007669"/>
    <property type="project" value="UniProtKB-KW"/>
</dbReference>
<evidence type="ECO:0000256" key="2">
    <source>
        <dbReference type="ARBA" id="ARBA00023121"/>
    </source>
</evidence>
<dbReference type="OrthoDB" id="9780660at2"/>
<dbReference type="EMBL" id="CP012559">
    <property type="protein sequence ID" value="ALB28156.1"/>
    <property type="molecule type" value="Genomic_DNA"/>
</dbReference>
<dbReference type="AlphaFoldDB" id="A0A0K2LA38"/>
<dbReference type="PANTHER" id="PTHR33434">
    <property type="entry name" value="DEGV DOMAIN-CONTAINING PROTEIN DR_1986-RELATED"/>
    <property type="match status" value="1"/>
</dbReference>
<keyword evidence="2" id="KW-0446">Lipid-binding</keyword>
<dbReference type="Gene3D" id="3.30.1180.10">
    <property type="match status" value="1"/>
</dbReference>
<dbReference type="Gene3D" id="3.40.50.10440">
    <property type="entry name" value="Dihydroxyacetone kinase, domain 1"/>
    <property type="match status" value="1"/>
</dbReference>
<dbReference type="RefSeq" id="WP_041499830.1">
    <property type="nucleotide sequence ID" value="NZ_BJDV01000014.1"/>
</dbReference>
<evidence type="ECO:0000313" key="4">
    <source>
        <dbReference type="Proteomes" id="UP000061546"/>
    </source>
</evidence>
<dbReference type="NCBIfam" id="TIGR00762">
    <property type="entry name" value="DegV"/>
    <property type="match status" value="1"/>
</dbReference>
<dbReference type="STRING" id="1074467.JP39_01475"/>
<evidence type="ECO:0000313" key="3">
    <source>
        <dbReference type="EMBL" id="ALB28156.1"/>
    </source>
</evidence>
<protein>
    <submittedName>
        <fullName evidence="3">Fatty acid-binding protein DegV</fullName>
    </submittedName>
</protein>
<dbReference type="KEGG" id="lhi:JP39_01475"/>
<reference evidence="3 4" key="1">
    <citation type="submission" date="2015-08" db="EMBL/GenBank/DDBJ databases">
        <title>Genomic sequence of Lactobacillus heilongjiangensis DSM 28069, isolated from Chinese traditional pickle.</title>
        <authorList>
            <person name="Jiang X."/>
            <person name="Zheng B."/>
            <person name="Cheng H."/>
        </authorList>
    </citation>
    <scope>NUCLEOTIDE SEQUENCE [LARGE SCALE GENOMIC DNA]</scope>
    <source>
        <strain evidence="3 4">DSM 28069</strain>
    </source>
</reference>
<gene>
    <name evidence="3" type="ORF">JP39_01475</name>
</gene>
<dbReference type="SUPFAM" id="SSF82549">
    <property type="entry name" value="DAK1/DegV-like"/>
    <property type="match status" value="1"/>
</dbReference>
<name>A0A0K2LA38_9LACO</name>
<dbReference type="InterPro" id="IPR050270">
    <property type="entry name" value="DegV_domain_contain"/>
</dbReference>
<keyword evidence="4" id="KW-1185">Reference proteome</keyword>
<dbReference type="InterPro" id="IPR003797">
    <property type="entry name" value="DegV"/>
</dbReference>
<dbReference type="PROSITE" id="PS51482">
    <property type="entry name" value="DEGV"/>
    <property type="match status" value="1"/>
</dbReference>
<comment type="function">
    <text evidence="1">May bind long-chain fatty acids, such as palmitate, and may play a role in lipid transport or fatty acid metabolism.</text>
</comment>
<dbReference type="Gene3D" id="2.20.28.50">
    <property type="entry name" value="degv family protein"/>
    <property type="match status" value="1"/>
</dbReference>
<proteinExistence type="predicted"/>